<evidence type="ECO:0000256" key="2">
    <source>
        <dbReference type="ARBA" id="ARBA00022473"/>
    </source>
</evidence>
<feature type="coiled-coil region" evidence="6">
    <location>
        <begin position="55"/>
        <end position="107"/>
    </location>
</feature>
<keyword evidence="3" id="KW-0221">Differentiation</keyword>
<dbReference type="GO" id="GO:0030154">
    <property type="term" value="P:cell differentiation"/>
    <property type="evidence" value="ECO:0007669"/>
    <property type="project" value="UniProtKB-KW"/>
</dbReference>
<dbReference type="PANTHER" id="PTHR33405">
    <property type="entry name" value="PROTEIN FLX-LIKE 2"/>
    <property type="match status" value="1"/>
</dbReference>
<accession>A0A811Q6Y4</accession>
<evidence type="ECO:0000256" key="1">
    <source>
        <dbReference type="ARBA" id="ARBA00005405"/>
    </source>
</evidence>
<keyword evidence="4 6" id="KW-0175">Coiled coil</keyword>
<comment type="caution">
    <text evidence="8">The sequence shown here is derived from an EMBL/GenBank/DDBJ whole genome shotgun (WGS) entry which is preliminary data.</text>
</comment>
<name>A0A811Q6Y4_9POAL</name>
<evidence type="ECO:0000256" key="5">
    <source>
        <dbReference type="ARBA" id="ARBA00023089"/>
    </source>
</evidence>
<feature type="compositionally biased region" description="Basic and acidic residues" evidence="7">
    <location>
        <begin position="36"/>
        <end position="46"/>
    </location>
</feature>
<dbReference type="OrthoDB" id="1902464at2759"/>
<dbReference type="Proteomes" id="UP000604825">
    <property type="component" value="Unassembled WGS sequence"/>
</dbReference>
<organism evidence="8 9">
    <name type="scientific">Miscanthus lutarioriparius</name>
    <dbReference type="NCBI Taxonomy" id="422564"/>
    <lineage>
        <taxon>Eukaryota</taxon>
        <taxon>Viridiplantae</taxon>
        <taxon>Streptophyta</taxon>
        <taxon>Embryophyta</taxon>
        <taxon>Tracheophyta</taxon>
        <taxon>Spermatophyta</taxon>
        <taxon>Magnoliopsida</taxon>
        <taxon>Liliopsida</taxon>
        <taxon>Poales</taxon>
        <taxon>Poaceae</taxon>
        <taxon>PACMAD clade</taxon>
        <taxon>Panicoideae</taxon>
        <taxon>Andropogonodae</taxon>
        <taxon>Andropogoneae</taxon>
        <taxon>Saccharinae</taxon>
        <taxon>Miscanthus</taxon>
    </lineage>
</organism>
<feature type="region of interest" description="Disordered" evidence="7">
    <location>
        <begin position="1"/>
        <end position="46"/>
    </location>
</feature>
<proteinExistence type="inferred from homology"/>
<dbReference type="GO" id="GO:0009908">
    <property type="term" value="P:flower development"/>
    <property type="evidence" value="ECO:0007669"/>
    <property type="project" value="UniProtKB-KW"/>
</dbReference>
<evidence type="ECO:0000313" key="8">
    <source>
        <dbReference type="EMBL" id="CAD6254904.1"/>
    </source>
</evidence>
<sequence>MAGRHRASRQYHDDPRGYRDAPPPPLARTRPLSPRRLAEELSSRRAEMRRICEDNQRLADEIVSLRQTKPRLEEDLQVSSQAVPKLRAEKELESRGLTQRNLKLEAELRALEPLRQDALHLRSEASKLHSLRQELAAKVQGLLKELEHQKSESQKMTAMIAERDALCQELHQARANLEFEKKAKPELTAQVQAMENDLVAMAQEAEKLRADIAKRNTPTDYRSIRCLVTVSFCSASLSSSSLSVSVSSGGSLKRQSGQRRLARRHWKMQRSWKPCALGMVLSASPASYSSRHTAHSPLSLAHRRLRQTSYGHAGCRDGAEGEAAVLFVVVRSGLGVGVAVPRMVSPVTVIARPEDEDEDFSSLHVWV</sequence>
<evidence type="ECO:0000256" key="4">
    <source>
        <dbReference type="ARBA" id="ARBA00023054"/>
    </source>
</evidence>
<comment type="similarity">
    <text evidence="1">Belongs to the FLX family.</text>
</comment>
<dbReference type="InterPro" id="IPR040353">
    <property type="entry name" value="FLX/FLX-like"/>
</dbReference>
<gene>
    <name evidence="8" type="ORF">NCGR_LOCUS38501</name>
</gene>
<evidence type="ECO:0000256" key="3">
    <source>
        <dbReference type="ARBA" id="ARBA00022782"/>
    </source>
</evidence>
<reference evidence="8" key="1">
    <citation type="submission" date="2020-10" db="EMBL/GenBank/DDBJ databases">
        <authorList>
            <person name="Han B."/>
            <person name="Lu T."/>
            <person name="Zhao Q."/>
            <person name="Huang X."/>
            <person name="Zhao Y."/>
        </authorList>
    </citation>
    <scope>NUCLEOTIDE SEQUENCE</scope>
</reference>
<evidence type="ECO:0000313" key="9">
    <source>
        <dbReference type="Proteomes" id="UP000604825"/>
    </source>
</evidence>
<keyword evidence="5" id="KW-0287">Flowering</keyword>
<protein>
    <submittedName>
        <fullName evidence="8">Uncharacterized protein</fullName>
    </submittedName>
</protein>
<feature type="compositionally biased region" description="Basic and acidic residues" evidence="7">
    <location>
        <begin position="10"/>
        <end position="19"/>
    </location>
</feature>
<dbReference type="AlphaFoldDB" id="A0A811Q6Y4"/>
<dbReference type="EMBL" id="CAJGYO010000009">
    <property type="protein sequence ID" value="CAD6254904.1"/>
    <property type="molecule type" value="Genomic_DNA"/>
</dbReference>
<evidence type="ECO:0000256" key="6">
    <source>
        <dbReference type="SAM" id="Coils"/>
    </source>
</evidence>
<evidence type="ECO:0000256" key="7">
    <source>
        <dbReference type="SAM" id="MobiDB-lite"/>
    </source>
</evidence>
<keyword evidence="2" id="KW-0217">Developmental protein</keyword>
<feature type="coiled-coil region" evidence="6">
    <location>
        <begin position="132"/>
        <end position="211"/>
    </location>
</feature>
<keyword evidence="9" id="KW-1185">Reference proteome</keyword>
<dbReference type="PANTHER" id="PTHR33405:SF19">
    <property type="entry name" value="OS08G0430100 PROTEIN"/>
    <property type="match status" value="1"/>
</dbReference>